<feature type="compositionally biased region" description="Low complexity" evidence="4">
    <location>
        <begin position="464"/>
        <end position="488"/>
    </location>
</feature>
<feature type="domain" description="RRM" evidence="5">
    <location>
        <begin position="13"/>
        <end position="89"/>
    </location>
</feature>
<feature type="domain" description="RRM" evidence="5">
    <location>
        <begin position="380"/>
        <end position="462"/>
    </location>
</feature>
<dbReference type="SUPFAM" id="SSF54928">
    <property type="entry name" value="RNA-binding domain, RBD"/>
    <property type="match status" value="3"/>
</dbReference>
<keyword evidence="2 3" id="KW-0694">RNA-binding</keyword>
<keyword evidence="1" id="KW-0677">Repeat</keyword>
<feature type="domain" description="RRM" evidence="5">
    <location>
        <begin position="99"/>
        <end position="177"/>
    </location>
</feature>
<dbReference type="AlphaFoldDB" id="A0A250WX30"/>
<dbReference type="Proteomes" id="UP000232323">
    <property type="component" value="Unassembled WGS sequence"/>
</dbReference>
<dbReference type="OrthoDB" id="410044at2759"/>
<sequence length="592" mass="61484">MHSRNVEPVCADPKIFVGQVPVECSKDDVANLFKKYGEVSNVILMTQSKPLSAMVLFTSWSSVEIACEAEHGNMSLGGSKPLVVKVADPPKMGPGITPKKLFVGQIPSNATEDHLREIFEPCGNIVDLALLKKNPGAACAFVTYERWAHCEAAIAAHHETTVMEGAKMPLVVKFADAKIGDGAAGAGGMNMKRPFNDANGSGLSNKKQFNGMMGGFPGYNMGMSNGYDMSGMGISPMAMGGMGYGMGMNPMASMMGGMAMNGMGPGMGAPGMAGMGGMGGMGAGMNLNGMNTGMVNGMNAGMMGGMNTSMGPGIMGGGMSNAGMMGGGMMGGGMNAGVASVAGSMNMPGRSVQNSMASSSRGVATQGKLGDQQGGAAKQWKLFIGQVPFEAQESDLWPIFNDLGNIQELVILKNPQGRSKGCAFLTYESRSSAEAAIEQINGKVCLPSDNKQRVLLVKYAMPGQSSAPQPSSSNNTLSLHQQGQQQGAVNQQVMGVAQPGMMQPSMGHMSMGQQGMGMGMGMGMGVNTQSMHGMMPGMSSDPSTMMYNSAGQVGAMSGLVNSQMQQPQQQGYSAGAYNPMAFQQQQSYNNVY</sequence>
<proteinExistence type="predicted"/>
<dbReference type="EMBL" id="BEGY01000012">
    <property type="protein sequence ID" value="GAX75371.1"/>
    <property type="molecule type" value="Genomic_DNA"/>
</dbReference>
<organism evidence="6 7">
    <name type="scientific">Chlamydomonas eustigma</name>
    <dbReference type="NCBI Taxonomy" id="1157962"/>
    <lineage>
        <taxon>Eukaryota</taxon>
        <taxon>Viridiplantae</taxon>
        <taxon>Chlorophyta</taxon>
        <taxon>core chlorophytes</taxon>
        <taxon>Chlorophyceae</taxon>
        <taxon>CS clade</taxon>
        <taxon>Chlamydomonadales</taxon>
        <taxon>Chlamydomonadaceae</taxon>
        <taxon>Chlamydomonas</taxon>
    </lineage>
</organism>
<dbReference type="STRING" id="1157962.A0A250WX30"/>
<dbReference type="Gene3D" id="3.30.70.330">
    <property type="match status" value="3"/>
</dbReference>
<keyword evidence="7" id="KW-1185">Reference proteome</keyword>
<evidence type="ECO:0000313" key="7">
    <source>
        <dbReference type="Proteomes" id="UP000232323"/>
    </source>
</evidence>
<dbReference type="Pfam" id="PF00076">
    <property type="entry name" value="RRM_1"/>
    <property type="match status" value="3"/>
</dbReference>
<evidence type="ECO:0000313" key="6">
    <source>
        <dbReference type="EMBL" id="GAX75371.1"/>
    </source>
</evidence>
<dbReference type="InterPro" id="IPR035979">
    <property type="entry name" value="RBD_domain_sf"/>
</dbReference>
<dbReference type="GO" id="GO:0003723">
    <property type="term" value="F:RNA binding"/>
    <property type="evidence" value="ECO:0007669"/>
    <property type="project" value="UniProtKB-UniRule"/>
</dbReference>
<feature type="region of interest" description="Disordered" evidence="4">
    <location>
        <begin position="463"/>
        <end position="488"/>
    </location>
</feature>
<reference evidence="6 7" key="1">
    <citation type="submission" date="2017-08" db="EMBL/GenBank/DDBJ databases">
        <title>Acidophilic green algal genome provides insights into adaptation to an acidic environment.</title>
        <authorList>
            <person name="Hirooka S."/>
            <person name="Hirose Y."/>
            <person name="Kanesaki Y."/>
            <person name="Higuchi S."/>
            <person name="Fujiwara T."/>
            <person name="Onuma R."/>
            <person name="Era A."/>
            <person name="Ohbayashi R."/>
            <person name="Uzuka A."/>
            <person name="Nozaki H."/>
            <person name="Yoshikawa H."/>
            <person name="Miyagishima S.Y."/>
        </authorList>
    </citation>
    <scope>NUCLEOTIDE SEQUENCE [LARGE SCALE GENOMIC DNA]</scope>
    <source>
        <strain evidence="6 7">NIES-2499</strain>
    </source>
</reference>
<dbReference type="PANTHER" id="PTHR24012">
    <property type="entry name" value="RNA BINDING PROTEIN"/>
    <property type="match status" value="1"/>
</dbReference>
<protein>
    <recommendedName>
        <fullName evidence="5">RRM domain-containing protein</fullName>
    </recommendedName>
</protein>
<dbReference type="CDD" id="cd00590">
    <property type="entry name" value="RRM_SF"/>
    <property type="match status" value="1"/>
</dbReference>
<evidence type="ECO:0000259" key="5">
    <source>
        <dbReference type="PROSITE" id="PS50102"/>
    </source>
</evidence>
<accession>A0A250WX30</accession>
<dbReference type="InterPro" id="IPR000504">
    <property type="entry name" value="RRM_dom"/>
</dbReference>
<evidence type="ECO:0000256" key="1">
    <source>
        <dbReference type="ARBA" id="ARBA00022737"/>
    </source>
</evidence>
<dbReference type="SMART" id="SM00360">
    <property type="entry name" value="RRM"/>
    <property type="match status" value="3"/>
</dbReference>
<name>A0A250WX30_9CHLO</name>
<dbReference type="InterPro" id="IPR012677">
    <property type="entry name" value="Nucleotide-bd_a/b_plait_sf"/>
</dbReference>
<evidence type="ECO:0000256" key="3">
    <source>
        <dbReference type="PROSITE-ProRule" id="PRU00176"/>
    </source>
</evidence>
<evidence type="ECO:0000256" key="2">
    <source>
        <dbReference type="ARBA" id="ARBA00022884"/>
    </source>
</evidence>
<comment type="caution">
    <text evidence="6">The sequence shown here is derived from an EMBL/GenBank/DDBJ whole genome shotgun (WGS) entry which is preliminary data.</text>
</comment>
<dbReference type="PROSITE" id="PS50102">
    <property type="entry name" value="RRM"/>
    <property type="match status" value="3"/>
</dbReference>
<gene>
    <name evidence="6" type="ORF">CEUSTIGMA_g2815.t1</name>
</gene>
<evidence type="ECO:0000256" key="4">
    <source>
        <dbReference type="SAM" id="MobiDB-lite"/>
    </source>
</evidence>